<evidence type="ECO:0000256" key="1">
    <source>
        <dbReference type="SAM" id="SignalP"/>
    </source>
</evidence>
<dbReference type="EMBL" id="RDBE01000010">
    <property type="protein sequence ID" value="RLV47636.1"/>
    <property type="molecule type" value="Genomic_DNA"/>
</dbReference>
<feature type="chain" id="PRO_5018184154" evidence="1">
    <location>
        <begin position="22"/>
        <end position="430"/>
    </location>
</feature>
<keyword evidence="4" id="KW-1185">Reference proteome</keyword>
<feature type="signal peptide" evidence="1">
    <location>
        <begin position="1"/>
        <end position="21"/>
    </location>
</feature>
<dbReference type="InterPro" id="IPR017853">
    <property type="entry name" value="GH"/>
</dbReference>
<proteinExistence type="predicted"/>
<dbReference type="SUPFAM" id="SSF51445">
    <property type="entry name" value="(Trans)glycosidases"/>
    <property type="match status" value="1"/>
</dbReference>
<comment type="caution">
    <text evidence="3">The sequence shown here is derived from an EMBL/GenBank/DDBJ whole genome shotgun (WGS) entry which is preliminary data.</text>
</comment>
<dbReference type="Proteomes" id="UP000281708">
    <property type="component" value="Unassembled WGS sequence"/>
</dbReference>
<evidence type="ECO:0000313" key="4">
    <source>
        <dbReference type="Proteomes" id="UP000281708"/>
    </source>
</evidence>
<dbReference type="InterPro" id="IPR032267">
    <property type="entry name" value="DUF4832"/>
</dbReference>
<name>A0A3L8NWL4_9ACTN</name>
<keyword evidence="1" id="KW-0732">Signal</keyword>
<evidence type="ECO:0000259" key="2">
    <source>
        <dbReference type="Pfam" id="PF16116"/>
    </source>
</evidence>
<dbReference type="AlphaFoldDB" id="A0A3L8NWL4"/>
<gene>
    <name evidence="3" type="ORF">D9V37_15855</name>
</gene>
<reference evidence="3 4" key="1">
    <citation type="submission" date="2018-10" db="EMBL/GenBank/DDBJ databases">
        <title>Marmoricola sp. 4Q3S-7 whole genome shotgun sequence.</title>
        <authorList>
            <person name="Li F."/>
        </authorList>
    </citation>
    <scope>NUCLEOTIDE SEQUENCE [LARGE SCALE GENOMIC DNA]</scope>
    <source>
        <strain evidence="3 4">4Q3S-7</strain>
    </source>
</reference>
<protein>
    <submittedName>
        <fullName evidence="3">DUF4832 domain-containing protein</fullName>
    </submittedName>
</protein>
<dbReference type="Pfam" id="PF16116">
    <property type="entry name" value="DUF4832"/>
    <property type="match status" value="1"/>
</dbReference>
<organism evidence="3 4">
    <name type="scientific">Nocardioides mangrovicus</name>
    <dbReference type="NCBI Taxonomy" id="2478913"/>
    <lineage>
        <taxon>Bacteria</taxon>
        <taxon>Bacillati</taxon>
        <taxon>Actinomycetota</taxon>
        <taxon>Actinomycetes</taxon>
        <taxon>Propionibacteriales</taxon>
        <taxon>Nocardioidaceae</taxon>
        <taxon>Nocardioides</taxon>
    </lineage>
</organism>
<sequence length="430" mass="46194">MCLAALGLGLVAGLATAPADAARGRAVTFHPRPLAAGAIVANTLRGEYEWQGNSAQPTGVAVPDTYYRDAVRWAQVEPTLGTFDDSRFEQGLADAAAKGGRFGFRVMAWCPGCWMQDSTVPSWLPTQGDGIPDWNSPTFISAWQGLMAHLGARYGDDPRLGVIDVGGYGKYGEWHTDGEGTAATPATMRAIISAVVDNFPRDHVVINASDATGTAIAMSLSPRIGLRADCLGAPNMYSLVATSRALQRRWRTAPVLSEWCHAGGSSTVLGARQVRRYHVSTVSSGNFPVAYAAMSAAQRAGWLNAVRTAGYRYGLRSLTLPRTVRPGRSFVVRTGFVNTGSAPTYDDWRLQLRLVRAGRTVATVPLRGDLRRLLAGVRTFRSRAVVGVPRGTYQLRLAVVDPRGYLAPMALATAGRTSDGAYRVGRVRVR</sequence>
<accession>A0A3L8NWL4</accession>
<feature type="domain" description="DUF4832" evidence="2">
    <location>
        <begin position="271"/>
        <end position="405"/>
    </location>
</feature>
<dbReference type="Gene3D" id="3.20.20.80">
    <property type="entry name" value="Glycosidases"/>
    <property type="match status" value="1"/>
</dbReference>
<evidence type="ECO:0000313" key="3">
    <source>
        <dbReference type="EMBL" id="RLV47636.1"/>
    </source>
</evidence>